<dbReference type="Pfam" id="PF25785">
    <property type="entry name" value="TPR"/>
    <property type="match status" value="1"/>
</dbReference>
<feature type="coiled-coil region" evidence="4">
    <location>
        <begin position="143"/>
        <end position="317"/>
    </location>
</feature>
<evidence type="ECO:0000256" key="1">
    <source>
        <dbReference type="ARBA" id="ARBA00004123"/>
    </source>
</evidence>
<feature type="region of interest" description="Disordered" evidence="5">
    <location>
        <begin position="1"/>
        <end position="37"/>
    </location>
</feature>
<evidence type="ECO:0000256" key="5">
    <source>
        <dbReference type="SAM" id="MobiDB-lite"/>
    </source>
</evidence>
<dbReference type="GO" id="GO:0006406">
    <property type="term" value="P:mRNA export from nucleus"/>
    <property type="evidence" value="ECO:0007669"/>
    <property type="project" value="TreeGrafter"/>
</dbReference>
<feature type="coiled-coil region" evidence="4">
    <location>
        <begin position="88"/>
        <end position="115"/>
    </location>
</feature>
<evidence type="ECO:0000313" key="8">
    <source>
        <dbReference type="EMBL" id="KAH9365842.1"/>
    </source>
</evidence>
<feature type="coiled-coil region" evidence="4">
    <location>
        <begin position="350"/>
        <end position="409"/>
    </location>
</feature>
<protein>
    <recommendedName>
        <fullName evidence="10">Nucleoprotein TPR</fullName>
    </recommendedName>
</protein>
<keyword evidence="9" id="KW-1185">Reference proteome</keyword>
<dbReference type="PANTHER" id="PTHR18898:SF2">
    <property type="entry name" value="NUCLEOPROTEIN TPR"/>
    <property type="match status" value="1"/>
</dbReference>
<keyword evidence="3" id="KW-0539">Nucleus</keyword>
<evidence type="ECO:0000256" key="2">
    <source>
        <dbReference type="ARBA" id="ARBA00023054"/>
    </source>
</evidence>
<dbReference type="Pfam" id="PF25481">
    <property type="entry name" value="Nucleoprot-TPR"/>
    <property type="match status" value="1"/>
</dbReference>
<organism evidence="8 9">
    <name type="scientific">Haemaphysalis longicornis</name>
    <name type="common">Bush tick</name>
    <dbReference type="NCBI Taxonomy" id="44386"/>
    <lineage>
        <taxon>Eukaryota</taxon>
        <taxon>Metazoa</taxon>
        <taxon>Ecdysozoa</taxon>
        <taxon>Arthropoda</taxon>
        <taxon>Chelicerata</taxon>
        <taxon>Arachnida</taxon>
        <taxon>Acari</taxon>
        <taxon>Parasitiformes</taxon>
        <taxon>Ixodida</taxon>
        <taxon>Ixodoidea</taxon>
        <taxon>Ixodidae</taxon>
        <taxon>Haemaphysalinae</taxon>
        <taxon>Haemaphysalis</taxon>
    </lineage>
</organism>
<dbReference type="PANTHER" id="PTHR18898">
    <property type="entry name" value="NUCLEOPROTEIN TPR-RELATED"/>
    <property type="match status" value="1"/>
</dbReference>
<dbReference type="InterPro" id="IPR057577">
    <property type="entry name" value="Nucleoprot-TPR/MLP1_dom"/>
</dbReference>
<dbReference type="AlphaFoldDB" id="A0A9J6FRB9"/>
<feature type="region of interest" description="Disordered" evidence="5">
    <location>
        <begin position="609"/>
        <end position="635"/>
    </location>
</feature>
<sequence length="733" mass="81543">MIVQGQTRRLTAPDHRPDQLRKGAVAPPRGVDANRSGSAPPLGTLVHGSYGACFFAVVRAGVMLADILDGEELQALAEPCKAKLENFVNLTAKTTEELREENAQLKARCERSSFQLEAALSDHRAQTSALEEACERSELGTCRVELESAKAAATAAKTELEATKRNLEQVTKEKKELLQALEKRTQDLAALSERTESLQVDLSNSQQQLREQAVKLEELQLQLISAQHAEKRLQQERELVQSQVSELREEAVSYRQEAAQLRRDKAGLAVDLQSQLDEQKEHARSLSSQLETWRSTAREQEQRAETLAMRLRDAQESHATLESHFHHELQAQAKLTDMHKDLSESRRARVDELVATLEEMQALLLETKEAAERSQEALREARAAHQRELEEREGALEGLRKELQLANSLLQAKGGVGGESPSLFSLSVAAAHVSGLALESGLSLTELLSERLEQQRALGQALRDKETLQQQLTELSQELAEKVPLVARHMKASQSERPTEYEKAMSSVSSLREQLTGALVEQEQRARERDEARSALAYAQRELQRWQHEARDLSRQVCQLVQEVEEARGGAPDMSQDREISSSEDGMSPPLTAAEVISRRLVTFRPIHTDDRVRGPNGHVMLRHGPPRSDAAARASTRRTAVADDRADQPARYTLYAQCSQPDVLANPYELLAPAPRMVYGMYILRWVSRFTHASSLDGLDACMLPVSHGGTCARAHSGTQDRACFLDKSLGD</sequence>
<feature type="compositionally biased region" description="Basic and acidic residues" evidence="5">
    <location>
        <begin position="11"/>
        <end position="21"/>
    </location>
</feature>
<dbReference type="GO" id="GO:0017056">
    <property type="term" value="F:structural constituent of nuclear pore"/>
    <property type="evidence" value="ECO:0007669"/>
    <property type="project" value="TreeGrafter"/>
</dbReference>
<proteinExistence type="predicted"/>
<dbReference type="VEuPathDB" id="VectorBase:HLOH_050788"/>
<feature type="domain" description="NUA/TPR/MLP1-2-like" evidence="7">
    <location>
        <begin position="530"/>
        <end position="608"/>
    </location>
</feature>
<evidence type="ECO:0000256" key="4">
    <source>
        <dbReference type="SAM" id="Coils"/>
    </source>
</evidence>
<feature type="coiled-coil region" evidence="4">
    <location>
        <begin position="529"/>
        <end position="556"/>
    </location>
</feature>
<accession>A0A9J6FRB9</accession>
<dbReference type="OrthoDB" id="6516990at2759"/>
<reference evidence="8 9" key="1">
    <citation type="journal article" date="2020" name="Cell">
        <title>Large-Scale Comparative Analyses of Tick Genomes Elucidate Their Genetic Diversity and Vector Capacities.</title>
        <authorList>
            <consortium name="Tick Genome and Microbiome Consortium (TIGMIC)"/>
            <person name="Jia N."/>
            <person name="Wang J."/>
            <person name="Shi W."/>
            <person name="Du L."/>
            <person name="Sun Y."/>
            <person name="Zhan W."/>
            <person name="Jiang J.F."/>
            <person name="Wang Q."/>
            <person name="Zhang B."/>
            <person name="Ji P."/>
            <person name="Bell-Sakyi L."/>
            <person name="Cui X.M."/>
            <person name="Yuan T.T."/>
            <person name="Jiang B.G."/>
            <person name="Yang W.F."/>
            <person name="Lam T.T."/>
            <person name="Chang Q.C."/>
            <person name="Ding S.J."/>
            <person name="Wang X.J."/>
            <person name="Zhu J.G."/>
            <person name="Ruan X.D."/>
            <person name="Zhao L."/>
            <person name="Wei J.T."/>
            <person name="Ye R.Z."/>
            <person name="Que T.C."/>
            <person name="Du C.H."/>
            <person name="Zhou Y.H."/>
            <person name="Cheng J.X."/>
            <person name="Dai P.F."/>
            <person name="Guo W.B."/>
            <person name="Han X.H."/>
            <person name="Huang E.J."/>
            <person name="Li L.F."/>
            <person name="Wei W."/>
            <person name="Gao Y.C."/>
            <person name="Liu J.Z."/>
            <person name="Shao H.Z."/>
            <person name="Wang X."/>
            <person name="Wang C.C."/>
            <person name="Yang T.C."/>
            <person name="Huo Q.B."/>
            <person name="Li W."/>
            <person name="Chen H.Y."/>
            <person name="Chen S.E."/>
            <person name="Zhou L.G."/>
            <person name="Ni X.B."/>
            <person name="Tian J.H."/>
            <person name="Sheng Y."/>
            <person name="Liu T."/>
            <person name="Pan Y.S."/>
            <person name="Xia L.Y."/>
            <person name="Li J."/>
            <person name="Zhao F."/>
            <person name="Cao W.C."/>
        </authorList>
    </citation>
    <scope>NUCLEOTIDE SEQUENCE [LARGE SCALE GENOMIC DNA]</scope>
    <source>
        <strain evidence="8">HaeL-2018</strain>
    </source>
</reference>
<evidence type="ECO:0000259" key="6">
    <source>
        <dbReference type="Pfam" id="PF25481"/>
    </source>
</evidence>
<evidence type="ECO:0008006" key="10">
    <source>
        <dbReference type="Google" id="ProtNLM"/>
    </source>
</evidence>
<dbReference type="InterPro" id="IPR057974">
    <property type="entry name" value="NUA/TPR/MLP1-2-like_dom"/>
</dbReference>
<dbReference type="OMA" id="YSSKEGH"/>
<evidence type="ECO:0000259" key="7">
    <source>
        <dbReference type="Pfam" id="PF25785"/>
    </source>
</evidence>
<feature type="region of interest" description="Disordered" evidence="5">
    <location>
        <begin position="566"/>
        <end position="590"/>
    </location>
</feature>
<evidence type="ECO:0000256" key="3">
    <source>
        <dbReference type="ARBA" id="ARBA00023242"/>
    </source>
</evidence>
<dbReference type="Proteomes" id="UP000821853">
    <property type="component" value="Unassembled WGS sequence"/>
</dbReference>
<feature type="domain" description="Nucleoprotein TPR/MPL1" evidence="6">
    <location>
        <begin position="222"/>
        <end position="300"/>
    </location>
</feature>
<dbReference type="EMBL" id="JABSTR010000003">
    <property type="protein sequence ID" value="KAH9365842.1"/>
    <property type="molecule type" value="Genomic_DNA"/>
</dbReference>
<evidence type="ECO:0000313" key="9">
    <source>
        <dbReference type="Proteomes" id="UP000821853"/>
    </source>
</evidence>
<dbReference type="GO" id="GO:1901673">
    <property type="term" value="P:regulation of mitotic spindle assembly"/>
    <property type="evidence" value="ECO:0007669"/>
    <property type="project" value="TreeGrafter"/>
</dbReference>
<dbReference type="GO" id="GO:0005643">
    <property type="term" value="C:nuclear pore"/>
    <property type="evidence" value="ECO:0007669"/>
    <property type="project" value="TreeGrafter"/>
</dbReference>
<gene>
    <name evidence="8" type="ORF">HPB48_011819</name>
</gene>
<comment type="subcellular location">
    <subcellularLocation>
        <location evidence="1">Nucleus</location>
    </subcellularLocation>
</comment>
<comment type="caution">
    <text evidence="8">The sequence shown here is derived from an EMBL/GenBank/DDBJ whole genome shotgun (WGS) entry which is preliminary data.</text>
</comment>
<name>A0A9J6FRB9_HAELO</name>
<keyword evidence="2 4" id="KW-0175">Coiled coil</keyword>